<accession>A0A267H440</accession>
<reference evidence="2 3" key="1">
    <citation type="submission" date="2017-06" db="EMBL/GenBank/DDBJ databases">
        <title>A platform for efficient transgenesis in Macrostomum lignano, a flatworm model organism for stem cell research.</title>
        <authorList>
            <person name="Berezikov E."/>
        </authorList>
    </citation>
    <scope>NUCLEOTIDE SEQUENCE [LARGE SCALE GENOMIC DNA]</scope>
    <source>
        <strain evidence="2">DV1</strain>
        <tissue evidence="2">Whole organism</tissue>
    </source>
</reference>
<dbReference type="InterPro" id="IPR017920">
    <property type="entry name" value="COMM"/>
</dbReference>
<protein>
    <recommendedName>
        <fullName evidence="1">COMM domain-containing protein</fullName>
    </recommendedName>
</protein>
<comment type="caution">
    <text evidence="2">The sequence shown here is derived from an EMBL/GenBank/DDBJ whole genome shotgun (WGS) entry which is preliminary data.</text>
</comment>
<evidence type="ECO:0000313" key="3">
    <source>
        <dbReference type="Proteomes" id="UP000215902"/>
    </source>
</evidence>
<proteinExistence type="predicted"/>
<feature type="non-terminal residue" evidence="2">
    <location>
        <position position="1"/>
    </location>
</feature>
<dbReference type="AlphaFoldDB" id="A0A267H440"/>
<sequence>CPTPCLMDYSQIIDVDWRLSVTAAGSDPSEVGRTSVVLSILLQKGGNASSSTCSSGERERVFLELSLTEFYDFLHQMEKAKGLLDMQGALD</sequence>
<keyword evidence="3" id="KW-1185">Reference proteome</keyword>
<dbReference type="OrthoDB" id="76101at2759"/>
<dbReference type="PROSITE" id="PS51269">
    <property type="entry name" value="COMM"/>
    <property type="match status" value="1"/>
</dbReference>
<feature type="domain" description="COMM" evidence="1">
    <location>
        <begin position="11"/>
        <end position="88"/>
    </location>
</feature>
<dbReference type="Pfam" id="PF07258">
    <property type="entry name" value="COMM_domain"/>
    <property type="match status" value="1"/>
</dbReference>
<evidence type="ECO:0000259" key="1">
    <source>
        <dbReference type="PROSITE" id="PS51269"/>
    </source>
</evidence>
<dbReference type="EMBL" id="NIVC01000035">
    <property type="protein sequence ID" value="PAA93048.1"/>
    <property type="molecule type" value="Genomic_DNA"/>
</dbReference>
<evidence type="ECO:0000313" key="2">
    <source>
        <dbReference type="EMBL" id="PAA93048.1"/>
    </source>
</evidence>
<organism evidence="2 3">
    <name type="scientific">Macrostomum lignano</name>
    <dbReference type="NCBI Taxonomy" id="282301"/>
    <lineage>
        <taxon>Eukaryota</taxon>
        <taxon>Metazoa</taxon>
        <taxon>Spiralia</taxon>
        <taxon>Lophotrochozoa</taxon>
        <taxon>Platyhelminthes</taxon>
        <taxon>Rhabditophora</taxon>
        <taxon>Macrostomorpha</taxon>
        <taxon>Macrostomida</taxon>
        <taxon>Macrostomidae</taxon>
        <taxon>Macrostomum</taxon>
    </lineage>
</organism>
<dbReference type="Proteomes" id="UP000215902">
    <property type="component" value="Unassembled WGS sequence"/>
</dbReference>
<name>A0A267H440_9PLAT</name>
<dbReference type="STRING" id="282301.A0A267H440"/>
<gene>
    <name evidence="2" type="ORF">BOX15_Mlig018444g2</name>
</gene>